<evidence type="ECO:0000313" key="11">
    <source>
        <dbReference type="Proteomes" id="UP001370490"/>
    </source>
</evidence>
<dbReference type="PANTHER" id="PTHR33228">
    <property type="entry name" value="PROTEIN GLUTAMINE DUMPER 4-RELATED"/>
    <property type="match status" value="1"/>
</dbReference>
<proteinExistence type="inferred from homology"/>
<keyword evidence="11" id="KW-1185">Reference proteome</keyword>
<evidence type="ECO:0000313" key="10">
    <source>
        <dbReference type="EMBL" id="KAK6927699.1"/>
    </source>
</evidence>
<evidence type="ECO:0000256" key="3">
    <source>
        <dbReference type="ARBA" id="ARBA00022448"/>
    </source>
</evidence>
<keyword evidence="6 9" id="KW-1133">Transmembrane helix</keyword>
<accession>A0AAN8V6M5</accession>
<comment type="subcellular location">
    <subcellularLocation>
        <location evidence="1">Membrane</location>
        <topology evidence="1">Single-pass membrane protein</topology>
    </subcellularLocation>
</comment>
<name>A0AAN8V6M5_9MAGN</name>
<reference evidence="10 11" key="1">
    <citation type="submission" date="2023-12" db="EMBL/GenBank/DDBJ databases">
        <title>A high-quality genome assembly for Dillenia turbinata (Dilleniales).</title>
        <authorList>
            <person name="Chanderbali A."/>
        </authorList>
    </citation>
    <scope>NUCLEOTIDE SEQUENCE [LARGE SCALE GENOMIC DNA]</scope>
    <source>
        <strain evidence="10">LSX21</strain>
        <tissue evidence="10">Leaf</tissue>
    </source>
</reference>
<dbReference type="GO" id="GO:0080143">
    <property type="term" value="P:regulation of amino acid export"/>
    <property type="evidence" value="ECO:0007669"/>
    <property type="project" value="InterPro"/>
</dbReference>
<evidence type="ECO:0000256" key="8">
    <source>
        <dbReference type="SAM" id="MobiDB-lite"/>
    </source>
</evidence>
<evidence type="ECO:0000256" key="7">
    <source>
        <dbReference type="ARBA" id="ARBA00023136"/>
    </source>
</evidence>
<feature type="compositionally biased region" description="Low complexity" evidence="8">
    <location>
        <begin position="154"/>
        <end position="163"/>
    </location>
</feature>
<protein>
    <submittedName>
        <fullName evidence="10">Uncharacterized protein</fullName>
    </submittedName>
</protein>
<keyword evidence="3" id="KW-0813">Transport</keyword>
<feature type="compositionally biased region" description="Polar residues" evidence="8">
    <location>
        <begin position="1"/>
        <end position="10"/>
    </location>
</feature>
<organism evidence="10 11">
    <name type="scientific">Dillenia turbinata</name>
    <dbReference type="NCBI Taxonomy" id="194707"/>
    <lineage>
        <taxon>Eukaryota</taxon>
        <taxon>Viridiplantae</taxon>
        <taxon>Streptophyta</taxon>
        <taxon>Embryophyta</taxon>
        <taxon>Tracheophyta</taxon>
        <taxon>Spermatophyta</taxon>
        <taxon>Magnoliopsida</taxon>
        <taxon>eudicotyledons</taxon>
        <taxon>Gunneridae</taxon>
        <taxon>Pentapetalae</taxon>
        <taxon>Dilleniales</taxon>
        <taxon>Dilleniaceae</taxon>
        <taxon>Dillenia</taxon>
    </lineage>
</organism>
<evidence type="ECO:0000256" key="5">
    <source>
        <dbReference type="ARBA" id="ARBA00022970"/>
    </source>
</evidence>
<dbReference type="GO" id="GO:0006865">
    <property type="term" value="P:amino acid transport"/>
    <property type="evidence" value="ECO:0007669"/>
    <property type="project" value="UniProtKB-KW"/>
</dbReference>
<gene>
    <name evidence="10" type="ORF">RJ641_006290</name>
</gene>
<dbReference type="PANTHER" id="PTHR33228:SF49">
    <property type="entry name" value="PROTEIN GLUTAMINE DUMPER 5"/>
    <property type="match status" value="1"/>
</dbReference>
<feature type="region of interest" description="Disordered" evidence="8">
    <location>
        <begin position="115"/>
        <end position="171"/>
    </location>
</feature>
<keyword evidence="4 9" id="KW-0812">Transmembrane</keyword>
<dbReference type="EMBL" id="JBAMMX010000014">
    <property type="protein sequence ID" value="KAK6927699.1"/>
    <property type="molecule type" value="Genomic_DNA"/>
</dbReference>
<evidence type="ECO:0000256" key="6">
    <source>
        <dbReference type="ARBA" id="ARBA00022989"/>
    </source>
</evidence>
<evidence type="ECO:0000256" key="2">
    <source>
        <dbReference type="ARBA" id="ARBA00009977"/>
    </source>
</evidence>
<dbReference type="Proteomes" id="UP001370490">
    <property type="component" value="Unassembled WGS sequence"/>
</dbReference>
<comment type="caution">
    <text evidence="10">The sequence shown here is derived from an EMBL/GenBank/DDBJ whole genome shotgun (WGS) entry which is preliminary data.</text>
</comment>
<evidence type="ECO:0000256" key="9">
    <source>
        <dbReference type="SAM" id="Phobius"/>
    </source>
</evidence>
<dbReference type="AlphaFoldDB" id="A0AAN8V6M5"/>
<feature type="compositionally biased region" description="Basic and acidic residues" evidence="8">
    <location>
        <begin position="115"/>
        <end position="134"/>
    </location>
</feature>
<dbReference type="GO" id="GO:0016020">
    <property type="term" value="C:membrane"/>
    <property type="evidence" value="ECO:0007669"/>
    <property type="project" value="UniProtKB-SubCell"/>
</dbReference>
<sequence length="187" mass="20788">MRSIPKFSSETMTTTATEPAARPPWRSPVPYLFGGIAAMLGLIAFALLLLACSYWKLKVQDREREIESEGEKNKNRDAENRVFEEKFLVIMAGEKLPTFLATPIFPKGTCVSNIDGKRESEETGKVEKDEKNTEEQSTIDVLGTDQEVNDEAATTTLSTSSSTENMEIPDQDPYLMIINSTNLLSNS</sequence>
<feature type="region of interest" description="Disordered" evidence="8">
    <location>
        <begin position="1"/>
        <end position="22"/>
    </location>
</feature>
<keyword evidence="5" id="KW-0029">Amino-acid transport</keyword>
<evidence type="ECO:0000256" key="1">
    <source>
        <dbReference type="ARBA" id="ARBA00004167"/>
    </source>
</evidence>
<evidence type="ECO:0000256" key="4">
    <source>
        <dbReference type="ARBA" id="ARBA00022692"/>
    </source>
</evidence>
<feature type="transmembrane region" description="Helical" evidence="9">
    <location>
        <begin position="31"/>
        <end position="55"/>
    </location>
</feature>
<comment type="similarity">
    <text evidence="2">Belongs to the GLUTAMINE DUMPER 1 (TC 9.B.60) family.</text>
</comment>
<feature type="compositionally biased region" description="Low complexity" evidence="8">
    <location>
        <begin position="11"/>
        <end position="20"/>
    </location>
</feature>
<dbReference type="InterPro" id="IPR040359">
    <property type="entry name" value="GDU"/>
</dbReference>
<keyword evidence="7 9" id="KW-0472">Membrane</keyword>